<dbReference type="InterPro" id="IPR039418">
    <property type="entry name" value="LexA-like"/>
</dbReference>
<evidence type="ECO:0000259" key="4">
    <source>
        <dbReference type="Pfam" id="PF00717"/>
    </source>
</evidence>
<reference evidence="5 6" key="1">
    <citation type="submission" date="2018-06" db="EMBL/GenBank/DDBJ databases">
        <authorList>
            <consortium name="Pathogen Informatics"/>
            <person name="Doyle S."/>
        </authorList>
    </citation>
    <scope>NUCLEOTIDE SEQUENCE [LARGE SCALE GENOMIC DNA]</scope>
    <source>
        <strain evidence="5 6">NCTC11009</strain>
    </source>
</reference>
<dbReference type="PANTHER" id="PTHR40661">
    <property type="match status" value="1"/>
</dbReference>
<gene>
    <name evidence="5" type="ORF">NCTC11009_01375</name>
</gene>
<evidence type="ECO:0000256" key="1">
    <source>
        <dbReference type="ARBA" id="ARBA00023015"/>
    </source>
</evidence>
<evidence type="ECO:0000313" key="6">
    <source>
        <dbReference type="Proteomes" id="UP000250242"/>
    </source>
</evidence>
<dbReference type="CDD" id="cd06529">
    <property type="entry name" value="S24_LexA-like"/>
    <property type="match status" value="1"/>
</dbReference>
<dbReference type="InterPro" id="IPR001387">
    <property type="entry name" value="Cro/C1-type_HTH"/>
</dbReference>
<dbReference type="SUPFAM" id="SSF51306">
    <property type="entry name" value="LexA/Signal peptidase"/>
    <property type="match status" value="1"/>
</dbReference>
<dbReference type="PANTHER" id="PTHR40661:SF3">
    <property type="entry name" value="FELS-1 PROPHAGE TRANSCRIPTIONAL REGULATOR"/>
    <property type="match status" value="1"/>
</dbReference>
<dbReference type="RefSeq" id="WP_113062571.1">
    <property type="nucleotide sequence ID" value="NZ_UATH01000001.1"/>
</dbReference>
<dbReference type="Proteomes" id="UP000250242">
    <property type="component" value="Unassembled WGS sequence"/>
</dbReference>
<organism evidence="5 6">
    <name type="scientific">Oligella urethralis</name>
    <dbReference type="NCBI Taxonomy" id="90245"/>
    <lineage>
        <taxon>Bacteria</taxon>
        <taxon>Pseudomonadati</taxon>
        <taxon>Pseudomonadota</taxon>
        <taxon>Betaproteobacteria</taxon>
        <taxon>Burkholderiales</taxon>
        <taxon>Alcaligenaceae</taxon>
        <taxon>Oligella</taxon>
    </lineage>
</organism>
<accession>A0A2X1WHQ7</accession>
<sequence>MNDIREIRNKNLRDLIDRQCGGSQTVFSERTGISLSQIGQWLADSDSPYARNMSERSARKIEDALNLTPMSLDTPSVSFPIADSSESSLAPAGYIRLDYLEVESSAGKGRSVDYEMPVLHKLDVLEDWAISVLGRNAQDRIKIINNVGDSMAPTILDGDILFVDVTAKAFEAEGIYVINFNDVLLTKRLIAQADGRLAIVSDNSSIYKPQYISARDIADLNICGRVRAWWSLRKY</sequence>
<dbReference type="AlphaFoldDB" id="A0A2X1WHQ7"/>
<keyword evidence="2" id="KW-0238">DNA-binding</keyword>
<dbReference type="Pfam" id="PF00717">
    <property type="entry name" value="Peptidase_S24"/>
    <property type="match status" value="1"/>
</dbReference>
<keyword evidence="3" id="KW-0804">Transcription</keyword>
<evidence type="ECO:0000256" key="3">
    <source>
        <dbReference type="ARBA" id="ARBA00023163"/>
    </source>
</evidence>
<dbReference type="Gene3D" id="2.10.109.10">
    <property type="entry name" value="Umud Fragment, subunit A"/>
    <property type="match status" value="1"/>
</dbReference>
<protein>
    <submittedName>
        <fullName evidence="5">Uncharacterized HTH-type transcriptional regulator HI_1476</fullName>
    </submittedName>
</protein>
<evidence type="ECO:0000313" key="5">
    <source>
        <dbReference type="EMBL" id="SPY08154.1"/>
    </source>
</evidence>
<dbReference type="InterPro" id="IPR036286">
    <property type="entry name" value="LexA/Signal_pep-like_sf"/>
</dbReference>
<dbReference type="CDD" id="cd00093">
    <property type="entry name" value="HTH_XRE"/>
    <property type="match status" value="1"/>
</dbReference>
<dbReference type="EMBL" id="UATH01000001">
    <property type="protein sequence ID" value="SPY08154.1"/>
    <property type="molecule type" value="Genomic_DNA"/>
</dbReference>
<dbReference type="InterPro" id="IPR015927">
    <property type="entry name" value="Peptidase_S24_S26A/B/C"/>
</dbReference>
<name>A0A2X1WHQ7_9BURK</name>
<dbReference type="GO" id="GO:0003677">
    <property type="term" value="F:DNA binding"/>
    <property type="evidence" value="ECO:0007669"/>
    <property type="project" value="UniProtKB-KW"/>
</dbReference>
<proteinExistence type="predicted"/>
<feature type="domain" description="Peptidase S24/S26A/S26B/S26C" evidence="4">
    <location>
        <begin position="106"/>
        <end position="226"/>
    </location>
</feature>
<keyword evidence="1" id="KW-0805">Transcription regulation</keyword>
<evidence type="ECO:0000256" key="2">
    <source>
        <dbReference type="ARBA" id="ARBA00023125"/>
    </source>
</evidence>